<dbReference type="Proteomes" id="UP000093199">
    <property type="component" value="Unassembled WGS sequence"/>
</dbReference>
<dbReference type="EMBL" id="MASJ01000038">
    <property type="protein sequence ID" value="OCS83368.1"/>
    <property type="molecule type" value="Genomic_DNA"/>
</dbReference>
<evidence type="ECO:0000313" key="2">
    <source>
        <dbReference type="Proteomes" id="UP000093199"/>
    </source>
</evidence>
<dbReference type="OrthoDB" id="9807346at2"/>
<protein>
    <submittedName>
        <fullName evidence="1">Uracil-DNA glycosylase</fullName>
    </submittedName>
</protein>
<keyword evidence="2" id="KW-1185">Reference proteome</keyword>
<organism evidence="1 2">
    <name type="scientific">Caryophanon tenue</name>
    <dbReference type="NCBI Taxonomy" id="33978"/>
    <lineage>
        <taxon>Bacteria</taxon>
        <taxon>Bacillati</taxon>
        <taxon>Bacillota</taxon>
        <taxon>Bacilli</taxon>
        <taxon>Bacillales</taxon>
        <taxon>Caryophanaceae</taxon>
        <taxon>Caryophanon</taxon>
    </lineage>
</organism>
<dbReference type="RefSeq" id="WP_066547121.1">
    <property type="nucleotide sequence ID" value="NZ_MASJ01000038.1"/>
</dbReference>
<dbReference type="AlphaFoldDB" id="A0A1C0Y863"/>
<name>A0A1C0Y863_9BACL</name>
<sequence length="57" mass="6364">MQINCFKCVHMKITWEPAHPRACTAYGFKTAQIPSVVVKQSSGMDCMKFTPKRGATT</sequence>
<dbReference type="STRING" id="33978.A6M13_04915"/>
<evidence type="ECO:0000313" key="1">
    <source>
        <dbReference type="EMBL" id="OCS83368.1"/>
    </source>
</evidence>
<comment type="caution">
    <text evidence="1">The sequence shown here is derived from an EMBL/GenBank/DDBJ whole genome shotgun (WGS) entry which is preliminary data.</text>
</comment>
<gene>
    <name evidence="1" type="ORF">A6M13_04915</name>
</gene>
<reference evidence="1 2" key="1">
    <citation type="submission" date="2016-07" db="EMBL/GenBank/DDBJ databases">
        <title>Caryophanon tenue genome sequencing.</title>
        <authorList>
            <person name="Verma A."/>
            <person name="Pal Y."/>
            <person name="Krishnamurthi S."/>
        </authorList>
    </citation>
    <scope>NUCLEOTIDE SEQUENCE [LARGE SCALE GENOMIC DNA]</scope>
    <source>
        <strain evidence="1 2">DSM 14152</strain>
    </source>
</reference>
<accession>A0A1C0Y863</accession>
<proteinExistence type="predicted"/>